<evidence type="ECO:0000313" key="1">
    <source>
        <dbReference type="EMBL" id="JAH47291.1"/>
    </source>
</evidence>
<reference evidence="1" key="1">
    <citation type="submission" date="2014-11" db="EMBL/GenBank/DDBJ databases">
        <authorList>
            <person name="Amaro Gonzalez C."/>
        </authorList>
    </citation>
    <scope>NUCLEOTIDE SEQUENCE</scope>
</reference>
<dbReference type="EMBL" id="GBXM01061286">
    <property type="protein sequence ID" value="JAH47291.1"/>
    <property type="molecule type" value="Transcribed_RNA"/>
</dbReference>
<proteinExistence type="predicted"/>
<organism evidence="1">
    <name type="scientific">Anguilla anguilla</name>
    <name type="common">European freshwater eel</name>
    <name type="synonym">Muraena anguilla</name>
    <dbReference type="NCBI Taxonomy" id="7936"/>
    <lineage>
        <taxon>Eukaryota</taxon>
        <taxon>Metazoa</taxon>
        <taxon>Chordata</taxon>
        <taxon>Craniata</taxon>
        <taxon>Vertebrata</taxon>
        <taxon>Euteleostomi</taxon>
        <taxon>Actinopterygii</taxon>
        <taxon>Neopterygii</taxon>
        <taxon>Teleostei</taxon>
        <taxon>Anguilliformes</taxon>
        <taxon>Anguillidae</taxon>
        <taxon>Anguilla</taxon>
    </lineage>
</organism>
<dbReference type="AlphaFoldDB" id="A0A0E9T162"/>
<name>A0A0E9T162_ANGAN</name>
<accession>A0A0E9T162</accession>
<protein>
    <submittedName>
        <fullName evidence="1">Uncharacterized protein</fullName>
    </submittedName>
</protein>
<sequence length="32" mass="3844">MYLLFYGKRMNVQQHICNEIKTLHVPLTLLII</sequence>
<reference evidence="1" key="2">
    <citation type="journal article" date="2015" name="Fish Shellfish Immunol.">
        <title>Early steps in the European eel (Anguilla anguilla)-Vibrio vulnificus interaction in the gills: Role of the RtxA13 toxin.</title>
        <authorList>
            <person name="Callol A."/>
            <person name="Pajuelo D."/>
            <person name="Ebbesson L."/>
            <person name="Teles M."/>
            <person name="MacKenzie S."/>
            <person name="Amaro C."/>
        </authorList>
    </citation>
    <scope>NUCLEOTIDE SEQUENCE</scope>
</reference>